<dbReference type="PANTHER" id="PTHR18976">
    <property type="entry name" value="APOLIPOPROTEIN"/>
    <property type="match status" value="1"/>
</dbReference>
<evidence type="ECO:0000256" key="1">
    <source>
        <dbReference type="SAM" id="Coils"/>
    </source>
</evidence>
<dbReference type="Proteomes" id="UP000466864">
    <property type="component" value="Unassembled WGS sequence"/>
</dbReference>
<keyword evidence="4" id="KW-1185">Reference proteome</keyword>
<dbReference type="PANTHER" id="PTHR18976:SF34">
    <property type="entry name" value="LIPID-BINDING PROTEIN"/>
    <property type="match status" value="1"/>
</dbReference>
<evidence type="ECO:0000313" key="3">
    <source>
        <dbReference type="EMBL" id="MST82878.1"/>
    </source>
</evidence>
<gene>
    <name evidence="3" type="ORF">FYJ60_11225</name>
</gene>
<dbReference type="EMBL" id="VUMV01000009">
    <property type="protein sequence ID" value="MST82878.1"/>
    <property type="molecule type" value="Genomic_DNA"/>
</dbReference>
<dbReference type="InterPro" id="IPR013491">
    <property type="entry name" value="Tape_meas_N"/>
</dbReference>
<organism evidence="3 4">
    <name type="scientific">Bilifractor porci</name>
    <dbReference type="NCBI Taxonomy" id="2606636"/>
    <lineage>
        <taxon>Bacteria</taxon>
        <taxon>Bacillati</taxon>
        <taxon>Bacillota</taxon>
        <taxon>Clostridia</taxon>
        <taxon>Lachnospirales</taxon>
        <taxon>Lachnospiraceae</taxon>
        <taxon>Bilifractor</taxon>
    </lineage>
</organism>
<accession>A0A7X2P9T8</accession>
<dbReference type="NCBIfam" id="TIGR02675">
    <property type="entry name" value="tape_meas_nterm"/>
    <property type="match status" value="1"/>
</dbReference>
<evidence type="ECO:0000259" key="2">
    <source>
        <dbReference type="Pfam" id="PF20155"/>
    </source>
</evidence>
<evidence type="ECO:0000313" key="4">
    <source>
        <dbReference type="Proteomes" id="UP000466864"/>
    </source>
</evidence>
<dbReference type="InterPro" id="IPR050163">
    <property type="entry name" value="Apolipoprotein_A1/A4/E"/>
</dbReference>
<feature type="domain" description="Tape measure protein N-terminal" evidence="2">
    <location>
        <begin position="159"/>
        <end position="340"/>
    </location>
</feature>
<sequence>MADGKIIIDTSLDTKGIEKGLADAEKKVKKAANTISESAERAAKSVGKETEEAKKKVEALRANLDDPMRSFTVKADNLSSGPISRIKTAFEDSAKASSRCFSEYTEDLDKYSTALEPITGAIKDKIGKIADFAKSAAKIAVGAIASVSTAIVGLGTMGVSYNAEIEKYQTALTTMLGSSEKAEAALEAIKKDAATTPFDVKGLVQANNFLISTGESAEESRKTIMALGDAVAATGGGNDELQRMSQNLQQIKNAGKATSADIKQFAYAGIDIYGILADYTGKSTKDVKEMDITYEELTAALQQAASEGGRYYDAMNNQSKTFNGQLSNLKDNASALVGQVFEPISETLTKKLMPAANDAIQQLSDAFQKDGVDGLIDAGGNVIANLLIGMGKAAPKLITTAAGLIKSIGSNMIKHKDEMLTAAKEIVKALADGLLSLLPRSISEPIRKIFDDIGKSMESGGLKRGIEKAAKLVGKLVQAFGDIVDSVGPAVIKIIDFIGDHFDVIATAAIGAVTAILTFKKTVDVMSAVSKVIETAQQALTALGAAASANPLMLIPVVIAGAASAFAMLAANVETTDPQLQAFYDRIDAINQSVDENRQSMSQMDDEIQNTVSSYQQSASELENWKSRLGECFDSQGRLKDGCAETADYILNQLNEAMGTQYSLTADGFIENTDGAKVSLQELNGTIDENISKTKAQAIQAAAMDEYTQAVKDNATAQKDLSDAESAYQESLSAYIQAYAAYSDAIKAANEDTKQYGEVSSDTASRLEEAQTALEDASGAFSSAGDAYREAGSAAAESQTKVAGLNAVIDSLATGTREGTDAAAEMYELIPQYSQEAASGIIASQNLINAALSGTTPNLTDLSEGFEMAAKAIRENGGKIPEELQNSLNEAIACIDKLGPDGKSSMIAAMGSVLEGMADMNPKFKGLSEASADEILSAFQELVDSGAAQQSGVDAAEAVSSGVESVDTRTPAAAKADDVVYGLTGEFEARRYSVVAAAQSAVQGANEGIDAAQMPEHAAETAQSACDNTVNTYAAGEAGAYHAAAEYAKNSNDGLDSANVDGHYGRVADDAKNEFIGNLSSGNAGAYASGDRLGSSADSGLNKNNYPGKAGAVGDSFQSYFHGAIENGYELAGTAGDQLGSIAYGRLNSYTSKARAVGANFSRGFAQGINANTGAIRSAAENAAQQALDAAKRRLDVRSPSHVMDKEVGRMIPLGIAQGIKNKTPEMLRQMDKSVSGLIDHSFILDRLQDSMNRSARAAAKPMGGLAGASVTNVYNNDNSMHQENTYNVPTASPSEVAKTQRQAFRAFAGGVA</sequence>
<reference evidence="3 4" key="1">
    <citation type="submission" date="2019-08" db="EMBL/GenBank/DDBJ databases">
        <title>In-depth cultivation of the pig gut microbiome towards novel bacterial diversity and tailored functional studies.</title>
        <authorList>
            <person name="Wylensek D."/>
            <person name="Hitch T.C.A."/>
            <person name="Clavel T."/>
        </authorList>
    </citation>
    <scope>NUCLEOTIDE SEQUENCE [LARGE SCALE GENOMIC DNA]</scope>
    <source>
        <strain evidence="3 4">Oil+RF-744-WCA-WT-13</strain>
    </source>
</reference>
<name>A0A7X2P9T8_9FIRM</name>
<comment type="caution">
    <text evidence="3">The sequence shown here is derived from an EMBL/GenBank/DDBJ whole genome shotgun (WGS) entry which is preliminary data.</text>
</comment>
<dbReference type="RefSeq" id="WP_154458780.1">
    <property type="nucleotide sequence ID" value="NZ_VUMV01000009.1"/>
</dbReference>
<keyword evidence="1" id="KW-0175">Coiled coil</keyword>
<dbReference type="Pfam" id="PF20155">
    <property type="entry name" value="TMP_3"/>
    <property type="match status" value="1"/>
</dbReference>
<proteinExistence type="predicted"/>
<dbReference type="InterPro" id="IPR016024">
    <property type="entry name" value="ARM-type_fold"/>
</dbReference>
<feature type="coiled-coil region" evidence="1">
    <location>
        <begin position="21"/>
        <end position="63"/>
    </location>
</feature>
<protein>
    <submittedName>
        <fullName evidence="3">Tape measure protein</fullName>
    </submittedName>
</protein>
<dbReference type="SUPFAM" id="SSF48371">
    <property type="entry name" value="ARM repeat"/>
    <property type="match status" value="1"/>
</dbReference>